<dbReference type="PANTHER" id="PTHR13890">
    <property type="entry name" value="RNA SPLICING PROTEIN MRS2, MITOCHONDRIAL"/>
    <property type="match status" value="1"/>
</dbReference>
<dbReference type="GO" id="GO:0005743">
    <property type="term" value="C:mitochondrial inner membrane"/>
    <property type="evidence" value="ECO:0007669"/>
    <property type="project" value="UniProtKB-SubCell"/>
</dbReference>
<comment type="caution">
    <text evidence="16">The sequence shown here is derived from an EMBL/GenBank/DDBJ whole genome shotgun (WGS) entry which is preliminary data.</text>
</comment>
<dbReference type="Pfam" id="PF22099">
    <property type="entry name" value="MRS2-like"/>
    <property type="match status" value="1"/>
</dbReference>
<evidence type="ECO:0000256" key="8">
    <source>
        <dbReference type="ARBA" id="ARBA00022989"/>
    </source>
</evidence>
<evidence type="ECO:0000313" key="17">
    <source>
        <dbReference type="Proteomes" id="UP000694255"/>
    </source>
</evidence>
<comment type="subcellular location">
    <subcellularLocation>
        <location evidence="1 14">Mitochondrion inner membrane</location>
        <topology evidence="1 14">Multi-pass membrane protein</topology>
    </subcellularLocation>
</comment>
<dbReference type="OrthoDB" id="10251508at2759"/>
<organism evidence="16 17">
    <name type="scientific">[Candida] subhashii</name>
    <dbReference type="NCBI Taxonomy" id="561895"/>
    <lineage>
        <taxon>Eukaryota</taxon>
        <taxon>Fungi</taxon>
        <taxon>Dikarya</taxon>
        <taxon>Ascomycota</taxon>
        <taxon>Saccharomycotina</taxon>
        <taxon>Pichiomycetes</taxon>
        <taxon>Debaryomycetaceae</taxon>
        <taxon>Spathaspora</taxon>
    </lineage>
</organism>
<evidence type="ECO:0000256" key="6">
    <source>
        <dbReference type="ARBA" id="ARBA00022842"/>
    </source>
</evidence>
<reference evidence="16 17" key="1">
    <citation type="journal article" date="2021" name="DNA Res.">
        <title>Genome analysis of Candida subhashii reveals its hybrid nature and dual mitochondrial genome conformations.</title>
        <authorList>
            <person name="Mixao V."/>
            <person name="Hegedusova E."/>
            <person name="Saus E."/>
            <person name="Pryszcz L.P."/>
            <person name="Cillingova A."/>
            <person name="Nosek J."/>
            <person name="Gabaldon T."/>
        </authorList>
    </citation>
    <scope>NUCLEOTIDE SEQUENCE [LARGE SCALE GENOMIC DNA]</scope>
    <source>
        <strain evidence="16 17">CBS 10753</strain>
    </source>
</reference>
<keyword evidence="5 14" id="KW-0999">Mitochondrion inner membrane</keyword>
<name>A0A8J5QLS4_9ASCO</name>
<feature type="compositionally biased region" description="Polar residues" evidence="15">
    <location>
        <begin position="42"/>
        <end position="52"/>
    </location>
</feature>
<dbReference type="InterPro" id="IPR039204">
    <property type="entry name" value="MRS2-like"/>
</dbReference>
<evidence type="ECO:0000256" key="13">
    <source>
        <dbReference type="ARBA" id="ARBA00046701"/>
    </source>
</evidence>
<dbReference type="CDD" id="cd12823">
    <property type="entry name" value="Mrs2_Mfm1p-like"/>
    <property type="match status" value="1"/>
</dbReference>
<feature type="region of interest" description="Disordered" evidence="15">
    <location>
        <begin position="419"/>
        <end position="443"/>
    </location>
</feature>
<comment type="similarity">
    <text evidence="2 14">Belongs to the CorA metal ion transporter (MIT) (TC 1.A.35) family.</text>
</comment>
<evidence type="ECO:0000256" key="15">
    <source>
        <dbReference type="SAM" id="MobiDB-lite"/>
    </source>
</evidence>
<dbReference type="FunFam" id="1.20.58.340:FF:000005">
    <property type="entry name" value="Inner membrane magnesium transporter MRS2"/>
    <property type="match status" value="1"/>
</dbReference>
<keyword evidence="10" id="KW-0496">Mitochondrion</keyword>
<dbReference type="RefSeq" id="XP_049263053.1">
    <property type="nucleotide sequence ID" value="XM_049407553.1"/>
</dbReference>
<evidence type="ECO:0000256" key="2">
    <source>
        <dbReference type="ARBA" id="ARBA00009765"/>
    </source>
</evidence>
<keyword evidence="4 14" id="KW-0812">Transmembrane</keyword>
<keyword evidence="17" id="KW-1185">Reference proteome</keyword>
<evidence type="ECO:0000256" key="1">
    <source>
        <dbReference type="ARBA" id="ARBA00004448"/>
    </source>
</evidence>
<evidence type="ECO:0000256" key="14">
    <source>
        <dbReference type="RuleBase" id="RU366042"/>
    </source>
</evidence>
<evidence type="ECO:0000256" key="10">
    <source>
        <dbReference type="ARBA" id="ARBA00023128"/>
    </source>
</evidence>
<feature type="region of interest" description="Disordered" evidence="15">
    <location>
        <begin position="42"/>
        <end position="79"/>
    </location>
</feature>
<dbReference type="GO" id="GO:0045016">
    <property type="term" value="P:mitochondrial magnesium ion transmembrane transport"/>
    <property type="evidence" value="ECO:0007669"/>
    <property type="project" value="UniProtKB-ARBA"/>
</dbReference>
<comment type="subunit">
    <text evidence="13">Homopentamer. Forms homooligomers. Interacts with MFM1.</text>
</comment>
<dbReference type="Proteomes" id="UP000694255">
    <property type="component" value="Unassembled WGS sequence"/>
</dbReference>
<dbReference type="EMBL" id="JAGSYN010000161">
    <property type="protein sequence ID" value="KAG7662820.1"/>
    <property type="molecule type" value="Genomic_DNA"/>
</dbReference>
<gene>
    <name evidence="16" type="ORF">J8A68_003674</name>
</gene>
<sequence length="490" mass="56244">MYGRMKISTINRIIRLPIRSNSYQPPSIAFNTLTLAFRYKSTNSTQEQQPQYNFAERSFPPVPLSSDHTSSPPPPPPAPMVDEIINRIKPVTPNDLYVSCTIFDNQGNITSVSKKYPKMTFLKDNHLFPRDLRKIDTSSIDVAPTIMIRLSDAILVNLLHIKAIIKKDSVMVFDTSTPEVATKLGLFMYDLELKLKTNVGNSGICYEFRALESILISIMSYLEAEIKLHSSSCGLILAELEDEVDRHKLQELLIRSKKLSSFYQKAVLIRNVLEELLENDEDLAGMYLTEKKMFKPDIENYQDLEMILESYYNQCDEFVQTAGSLLSDIKATEEIVNIILDANRNSLMLFELKITIYTLGFTVATLLPAFYGMNLKNYIEESNIGFGIVVVVSLIQGLFITWLNFKRLHKVQKLTMMGTGNPKASSAASKAKTKTTSLRRIPQPMHRSRQRDSFWYKLFFGQGIKRKYDRPTKREKDVIWRMINDERPLR</sequence>
<accession>A0A8J5QLS4</accession>
<keyword evidence="7" id="KW-0809">Transit peptide</keyword>
<proteinExistence type="inferred from homology"/>
<evidence type="ECO:0000313" key="16">
    <source>
        <dbReference type="EMBL" id="KAG7662820.1"/>
    </source>
</evidence>
<keyword evidence="9 14" id="KW-0406">Ion transport</keyword>
<feature type="transmembrane region" description="Helical" evidence="14">
    <location>
        <begin position="354"/>
        <end position="372"/>
    </location>
</feature>
<evidence type="ECO:0000256" key="11">
    <source>
        <dbReference type="ARBA" id="ARBA00023136"/>
    </source>
</evidence>
<dbReference type="PANTHER" id="PTHR13890:SF27">
    <property type="entry name" value="MAGNESIUM TRANSPORTER MRS2, MITOCHONDRIAL"/>
    <property type="match status" value="1"/>
</dbReference>
<evidence type="ECO:0000256" key="5">
    <source>
        <dbReference type="ARBA" id="ARBA00022792"/>
    </source>
</evidence>
<keyword evidence="3 14" id="KW-0813">Transport</keyword>
<keyword evidence="6 14" id="KW-0460">Magnesium</keyword>
<keyword evidence="11 14" id="KW-0472">Membrane</keyword>
<dbReference type="GO" id="GO:0015095">
    <property type="term" value="F:magnesium ion transmembrane transporter activity"/>
    <property type="evidence" value="ECO:0007669"/>
    <property type="project" value="TreeGrafter"/>
</dbReference>
<evidence type="ECO:0000256" key="12">
    <source>
        <dbReference type="ARBA" id="ARBA00046105"/>
    </source>
</evidence>
<comment type="function">
    <text evidence="12">High-conductance magnesium-selective channel that mediates the influx of magnesium into the mitochondrial matrix. Essential for the splicing of mRNA group II introns in mitochondria by affecting mitochondrial magnesium concentrations, which are critical for group II intron splicing. It also suppresses a variety of mitochondrial intron mutations and its absence may disturb the assembly of mitochondrial membrane complexes.</text>
</comment>
<dbReference type="GeneID" id="73470474"/>
<keyword evidence="8 14" id="KW-1133">Transmembrane helix</keyword>
<feature type="compositionally biased region" description="Low complexity" evidence="15">
    <location>
        <begin position="423"/>
        <end position="436"/>
    </location>
</feature>
<evidence type="ECO:0000256" key="7">
    <source>
        <dbReference type="ARBA" id="ARBA00022946"/>
    </source>
</evidence>
<dbReference type="AlphaFoldDB" id="A0A8J5QLS4"/>
<protein>
    <recommendedName>
        <fullName evidence="14">Magnesium transporter</fullName>
    </recommendedName>
</protein>
<evidence type="ECO:0000256" key="4">
    <source>
        <dbReference type="ARBA" id="ARBA00022692"/>
    </source>
</evidence>
<evidence type="ECO:0000256" key="9">
    <source>
        <dbReference type="ARBA" id="ARBA00023065"/>
    </source>
</evidence>
<feature type="transmembrane region" description="Helical" evidence="14">
    <location>
        <begin position="384"/>
        <end position="405"/>
    </location>
</feature>
<evidence type="ECO:0000256" key="3">
    <source>
        <dbReference type="ARBA" id="ARBA00022448"/>
    </source>
</evidence>